<sequence>MYALLKELGTSSESALVRNRLASPLKDPFSEIEGWELLTLRVDKGNNHIQWLSAKNKITTSGYIPLLFSHQPVIRVAPGFPTEVIHPRSEQREWIQIKGRGYLDKDGTAYIQLTERMEGQSALSMRSSLERLNERERKKFSRLVLLRVLVEN</sequence>
<evidence type="ECO:0000313" key="2">
    <source>
        <dbReference type="Proteomes" id="UP000185544"/>
    </source>
</evidence>
<keyword evidence="2" id="KW-1185">Reference proteome</keyword>
<dbReference type="AlphaFoldDB" id="A0A1L6MUV3"/>
<reference evidence="1 2" key="1">
    <citation type="submission" date="2016-08" db="EMBL/GenBank/DDBJ databases">
        <title>Identification and validation of antigenic proteins from Pajaroellobacter abortibovis using de-novo genome sequence assembly and reverse vaccinology.</title>
        <authorList>
            <person name="Welly B.T."/>
            <person name="Miller M.R."/>
            <person name="Stott J.L."/>
            <person name="Blanchard M.T."/>
            <person name="Islas-Trejo A.D."/>
            <person name="O'Rourke S.M."/>
            <person name="Young A.E."/>
            <person name="Medrano J.F."/>
            <person name="Van Eenennaam A.L."/>
        </authorList>
    </citation>
    <scope>NUCLEOTIDE SEQUENCE [LARGE SCALE GENOMIC DNA]</scope>
    <source>
        <strain evidence="1 2">BTF92-0548A/99-0131</strain>
    </source>
</reference>
<protein>
    <submittedName>
        <fullName evidence="1">Uncharacterized protein</fullName>
    </submittedName>
</protein>
<evidence type="ECO:0000313" key="1">
    <source>
        <dbReference type="EMBL" id="APR99247.1"/>
    </source>
</evidence>
<dbReference type="KEGG" id="pabo:BCY86_00090"/>
<accession>A0A1L6MUV3</accession>
<organism evidence="1 2">
    <name type="scientific">Pajaroellobacter abortibovis</name>
    <dbReference type="NCBI Taxonomy" id="1882918"/>
    <lineage>
        <taxon>Bacteria</taxon>
        <taxon>Pseudomonadati</taxon>
        <taxon>Myxococcota</taxon>
        <taxon>Polyangia</taxon>
        <taxon>Polyangiales</taxon>
        <taxon>Polyangiaceae</taxon>
    </lineage>
</organism>
<dbReference type="EMBL" id="CP016908">
    <property type="protein sequence ID" value="APR99247.1"/>
    <property type="molecule type" value="Genomic_DNA"/>
</dbReference>
<proteinExistence type="predicted"/>
<dbReference type="STRING" id="1882918.BCY86_00090"/>
<gene>
    <name evidence="1" type="ORF">BCY86_00090</name>
</gene>
<dbReference type="Proteomes" id="UP000185544">
    <property type="component" value="Chromosome"/>
</dbReference>
<name>A0A1L6MUV3_9BACT</name>
<dbReference type="RefSeq" id="WP_075275881.1">
    <property type="nucleotide sequence ID" value="NZ_CP016908.1"/>
</dbReference>